<keyword evidence="5" id="KW-0326">Glycosidase</keyword>
<organism evidence="6 7">
    <name type="scientific">Xenorhabdus bovienii (strain SS-2004)</name>
    <name type="common">Xenorhabdus nematophila subsp. bovienii</name>
    <dbReference type="NCBI Taxonomy" id="406818"/>
    <lineage>
        <taxon>Bacteria</taxon>
        <taxon>Pseudomonadati</taxon>
        <taxon>Pseudomonadota</taxon>
        <taxon>Gammaproteobacteria</taxon>
        <taxon>Enterobacterales</taxon>
        <taxon>Morganellaceae</taxon>
        <taxon>Xenorhabdus</taxon>
    </lineage>
</organism>
<reference evidence="6" key="1">
    <citation type="journal article" date="2011" name="PLoS ONE">
        <title>The entomopathogenic bacterial endosymbionts xenorhabdus and photorhabdus: convergent lifestyles from divergent genomes.</title>
        <authorList>
            <person name="Chaston J.M."/>
            <person name="Suen G."/>
            <person name="Tucker S.L."/>
            <person name="Andersen A.W."/>
            <person name="Bhasin A."/>
            <person name="Bode E."/>
            <person name="Bode H.B."/>
            <person name="Brachmann A.O."/>
            <person name="Cowles C.E."/>
            <person name="Cowles K.N."/>
            <person name="Darby C."/>
            <person name="de Leon L."/>
            <person name="Drace K."/>
            <person name="Du Z."/>
            <person name="Givaudan A."/>
            <person name="Herbert Tran E.E."/>
            <person name="Jewell K.A."/>
            <person name="Knack J.J."/>
            <person name="Krasomil-Osterfeld K.C."/>
            <person name="Kukor R."/>
            <person name="Lanois A."/>
            <person name="Latreille P."/>
            <person name="Leimgruber N.K."/>
            <person name="Lipke C.M."/>
            <person name="Liu R."/>
            <person name="Lu X."/>
            <person name="Martens E.C."/>
            <person name="Marri P.R."/>
            <person name="Medigue C."/>
            <person name="Menard M.L."/>
            <person name="Miller N.M."/>
            <person name="Morales-Soto N."/>
            <person name="Norton S."/>
            <person name="Ogier J.C."/>
            <person name="Orchard S.S."/>
            <person name="Park D."/>
            <person name="Park Y."/>
            <person name="Qurollo B.A."/>
            <person name="Sugar D.R."/>
            <person name="Richards G.R."/>
            <person name="Rouy Z."/>
            <person name="Slominski B."/>
            <person name="Slominski K."/>
            <person name="Snyder H."/>
            <person name="Tjaden B.C."/>
            <person name="van der Hoeven R."/>
            <person name="Welch R.D."/>
            <person name="Wheeler C."/>
            <person name="Xiang B."/>
            <person name="Barbazuk B."/>
            <person name="Gaudriault S."/>
            <person name="Goodner B."/>
            <person name="Slater S.C."/>
            <person name="Forst S."/>
            <person name="Goldman B.S."/>
            <person name="Goodrich-Blair H."/>
        </authorList>
    </citation>
    <scope>NUCLEOTIDE SEQUENCE [LARGE SCALE GENOMIC DNA]</scope>
    <source>
        <strain evidence="6">SS-2004</strain>
    </source>
</reference>
<dbReference type="GO" id="GO:0046872">
    <property type="term" value="F:metal ion binding"/>
    <property type="evidence" value="ECO:0007669"/>
    <property type="project" value="UniProtKB-KW"/>
</dbReference>
<evidence type="ECO:0000256" key="3">
    <source>
        <dbReference type="ARBA" id="ARBA00023211"/>
    </source>
</evidence>
<dbReference type="InterPro" id="IPR022830">
    <property type="entry name" value="Indigdn_synthA-like"/>
</dbReference>
<dbReference type="GO" id="GO:0005737">
    <property type="term" value="C:cytoplasm"/>
    <property type="evidence" value="ECO:0007669"/>
    <property type="project" value="TreeGrafter"/>
</dbReference>
<dbReference type="Pfam" id="PF04227">
    <property type="entry name" value="Indigoidine_A"/>
    <property type="match status" value="1"/>
</dbReference>
<dbReference type="PANTHER" id="PTHR42909:SF1">
    <property type="entry name" value="CARBOHYDRATE KINASE PFKB DOMAIN-CONTAINING PROTEIN"/>
    <property type="match status" value="1"/>
</dbReference>
<evidence type="ECO:0000256" key="4">
    <source>
        <dbReference type="ARBA" id="ARBA00023239"/>
    </source>
</evidence>
<dbReference type="PANTHER" id="PTHR42909">
    <property type="entry name" value="ZGC:136858"/>
    <property type="match status" value="1"/>
</dbReference>
<dbReference type="Proteomes" id="UP000002045">
    <property type="component" value="Chromosome"/>
</dbReference>
<dbReference type="HOGENOM" id="CLU_2541772_0_0_6"/>
<dbReference type="GO" id="GO:0004730">
    <property type="term" value="F:pseudouridylate synthase activity"/>
    <property type="evidence" value="ECO:0007669"/>
    <property type="project" value="InterPro"/>
</dbReference>
<sequence length="83" mass="9172">MELVTFPPNFTSRSICDKTHIAIINGRMKAGLFQENIEFLGKERHLVAKVSRRDLPFVVAEEKHGATTVASTMIIAEMAGIAD</sequence>
<proteinExistence type="predicted"/>
<gene>
    <name evidence="6" type="ordered locus">XBJ1_2249</name>
</gene>
<protein>
    <submittedName>
        <fullName evidence="6">Uncharacterized protein</fullName>
    </submittedName>
</protein>
<dbReference type="STRING" id="406818.XBJ1_2249"/>
<accession>D3V225</accession>
<evidence type="ECO:0000313" key="6">
    <source>
        <dbReference type="EMBL" id="CBJ81375.1"/>
    </source>
</evidence>
<dbReference type="EMBL" id="FN667741">
    <property type="protein sequence ID" value="CBJ81375.1"/>
    <property type="molecule type" value="Genomic_DNA"/>
</dbReference>
<dbReference type="InterPro" id="IPR007342">
    <property type="entry name" value="PsuG"/>
</dbReference>
<keyword evidence="4" id="KW-0456">Lyase</keyword>
<dbReference type="eggNOG" id="COG2313">
    <property type="taxonomic scope" value="Bacteria"/>
</dbReference>
<dbReference type="Gene3D" id="3.40.1790.10">
    <property type="entry name" value="Indigoidine synthase domain"/>
    <property type="match status" value="1"/>
</dbReference>
<dbReference type="GO" id="GO:0016798">
    <property type="term" value="F:hydrolase activity, acting on glycosyl bonds"/>
    <property type="evidence" value="ECO:0007669"/>
    <property type="project" value="UniProtKB-KW"/>
</dbReference>
<dbReference type="SUPFAM" id="SSF110581">
    <property type="entry name" value="Indigoidine synthase A-like"/>
    <property type="match status" value="1"/>
</dbReference>
<evidence type="ECO:0000256" key="2">
    <source>
        <dbReference type="ARBA" id="ARBA00022801"/>
    </source>
</evidence>
<evidence type="ECO:0000313" key="7">
    <source>
        <dbReference type="Proteomes" id="UP000002045"/>
    </source>
</evidence>
<evidence type="ECO:0000256" key="5">
    <source>
        <dbReference type="ARBA" id="ARBA00023295"/>
    </source>
</evidence>
<dbReference type="KEGG" id="xbo:XBJ1_2249"/>
<keyword evidence="1" id="KW-0479">Metal-binding</keyword>
<dbReference type="AlphaFoldDB" id="D3V225"/>
<keyword evidence="3" id="KW-0464">Manganese</keyword>
<name>D3V225_XENBS</name>
<keyword evidence="2" id="KW-0378">Hydrolase</keyword>
<evidence type="ECO:0000256" key="1">
    <source>
        <dbReference type="ARBA" id="ARBA00022723"/>
    </source>
</evidence>